<reference evidence="5" key="1">
    <citation type="journal article" date="2019" name="Int. J. Syst. Evol. Microbiol.">
        <title>The Global Catalogue of Microorganisms (GCM) 10K type strain sequencing project: providing services to taxonomists for standard genome sequencing and annotation.</title>
        <authorList>
            <consortium name="The Broad Institute Genomics Platform"/>
            <consortium name="The Broad Institute Genome Sequencing Center for Infectious Disease"/>
            <person name="Wu L."/>
            <person name="Ma J."/>
        </authorList>
    </citation>
    <scope>NUCLEOTIDE SEQUENCE [LARGE SCALE GENOMIC DNA]</scope>
    <source>
        <strain evidence="5">CGMCC 4.1467</strain>
    </source>
</reference>
<evidence type="ECO:0000313" key="5">
    <source>
        <dbReference type="Proteomes" id="UP001596472"/>
    </source>
</evidence>
<proteinExistence type="predicted"/>
<dbReference type="NCBIfam" id="NF003952">
    <property type="entry name" value="PRK05450.1-5"/>
    <property type="match status" value="1"/>
</dbReference>
<dbReference type="SUPFAM" id="SSF53448">
    <property type="entry name" value="Nucleotide-diphospho-sugar transferases"/>
    <property type="match status" value="1"/>
</dbReference>
<dbReference type="InterPro" id="IPR003329">
    <property type="entry name" value="Cytidylyl_trans"/>
</dbReference>
<keyword evidence="5" id="KW-1185">Reference proteome</keyword>
<dbReference type="PANTHER" id="PTHR42866">
    <property type="entry name" value="3-DEOXY-MANNO-OCTULOSONATE CYTIDYLYLTRANSFERASE"/>
    <property type="match status" value="1"/>
</dbReference>
<evidence type="ECO:0000313" key="4">
    <source>
        <dbReference type="EMBL" id="MFC7338093.1"/>
    </source>
</evidence>
<keyword evidence="1 4" id="KW-0808">Transferase</keyword>
<dbReference type="Pfam" id="PF02348">
    <property type="entry name" value="CTP_transf_3"/>
    <property type="match status" value="1"/>
</dbReference>
<dbReference type="EMBL" id="JBHTBS010000006">
    <property type="protein sequence ID" value="MFC7338093.1"/>
    <property type="molecule type" value="Genomic_DNA"/>
</dbReference>
<keyword evidence="3" id="KW-0448">Lipopolysaccharide biosynthesis</keyword>
<keyword evidence="2 4" id="KW-0548">Nucleotidyltransferase</keyword>
<dbReference type="EC" id="2.7.7.38" evidence="4"/>
<evidence type="ECO:0000256" key="3">
    <source>
        <dbReference type="ARBA" id="ARBA00022985"/>
    </source>
</evidence>
<dbReference type="GO" id="GO:0008690">
    <property type="term" value="F:3-deoxy-manno-octulosonate cytidylyltransferase activity"/>
    <property type="evidence" value="ECO:0007669"/>
    <property type="project" value="UniProtKB-EC"/>
</dbReference>
<dbReference type="PANTHER" id="PTHR42866:SF2">
    <property type="entry name" value="3-DEOXY-MANNO-OCTULOSONATE CYTIDYLYLTRANSFERASE, MITOCHONDRIAL"/>
    <property type="match status" value="1"/>
</dbReference>
<name>A0ABW2L8U7_9BACT</name>
<evidence type="ECO:0000256" key="1">
    <source>
        <dbReference type="ARBA" id="ARBA00022679"/>
    </source>
</evidence>
<comment type="caution">
    <text evidence="4">The sequence shown here is derived from an EMBL/GenBank/DDBJ whole genome shotgun (WGS) entry which is preliminary data.</text>
</comment>
<dbReference type="RefSeq" id="WP_379713029.1">
    <property type="nucleotide sequence ID" value="NZ_JBHTBS010000006.1"/>
</dbReference>
<dbReference type="Gene3D" id="3.90.550.10">
    <property type="entry name" value="Spore Coat Polysaccharide Biosynthesis Protein SpsA, Chain A"/>
    <property type="match status" value="1"/>
</dbReference>
<organism evidence="4 5">
    <name type="scientific">Haloferula chungangensis</name>
    <dbReference type="NCBI Taxonomy" id="1048331"/>
    <lineage>
        <taxon>Bacteria</taxon>
        <taxon>Pseudomonadati</taxon>
        <taxon>Verrucomicrobiota</taxon>
        <taxon>Verrucomicrobiia</taxon>
        <taxon>Verrucomicrobiales</taxon>
        <taxon>Verrucomicrobiaceae</taxon>
        <taxon>Haloferula</taxon>
    </lineage>
</organism>
<dbReference type="Proteomes" id="UP001596472">
    <property type="component" value="Unassembled WGS sequence"/>
</dbReference>
<dbReference type="InterPro" id="IPR029044">
    <property type="entry name" value="Nucleotide-diphossugar_trans"/>
</dbReference>
<evidence type="ECO:0000256" key="2">
    <source>
        <dbReference type="ARBA" id="ARBA00022695"/>
    </source>
</evidence>
<accession>A0ABW2L8U7</accession>
<sequence>MPHSKALIVIPARYPSSRLPGKPLVDIGGIPMIIRTATQSRKAKLAAEVVVAVDDVRIQEVVEAAGFRCVISDHPFRTGTERVAWAAQLPEFDEYDIVINVQGDEPLVDPENIDQCIAAFSKFPEAAGVIVYTADADASHAGHATVQASVDVNSRVLYLSRAFIPATKTGGRIEGYPYRYVHGFYGYRKAALAAYDGRETDGWKHEDIDQLLALESGYPLYAISVPWVEPSVNTPEDLELVREIVAKKASQ</sequence>
<protein>
    <submittedName>
        <fullName evidence="4">3-deoxy-manno-octulosonate cytidylyltransferase</fullName>
        <ecNumber evidence="4">2.7.7.38</ecNumber>
    </submittedName>
</protein>
<gene>
    <name evidence="4" type="primary">kdsB</name>
    <name evidence="4" type="ORF">ACFQY0_12945</name>
</gene>